<dbReference type="SUPFAM" id="SSF57302">
    <property type="entry name" value="Snake toxin-like"/>
    <property type="match status" value="1"/>
</dbReference>
<comment type="caution">
    <text evidence="1">The sequence shown here is derived from an EMBL/GenBank/DDBJ whole genome shotgun (WGS) entry which is preliminary data.</text>
</comment>
<dbReference type="Gene3D" id="2.10.60.10">
    <property type="entry name" value="CD59"/>
    <property type="match status" value="1"/>
</dbReference>
<proteinExistence type="predicted"/>
<dbReference type="InterPro" id="IPR045860">
    <property type="entry name" value="Snake_toxin-like_sf"/>
</dbReference>
<reference evidence="1" key="1">
    <citation type="submission" date="2020-03" db="EMBL/GenBank/DDBJ databases">
        <authorList>
            <person name="Weist P."/>
        </authorList>
    </citation>
    <scope>NUCLEOTIDE SEQUENCE</scope>
</reference>
<accession>A0A9N7YGV1</accession>
<evidence type="ECO:0000313" key="2">
    <source>
        <dbReference type="Proteomes" id="UP001153269"/>
    </source>
</evidence>
<evidence type="ECO:0000313" key="1">
    <source>
        <dbReference type="EMBL" id="CAB1426182.1"/>
    </source>
</evidence>
<dbReference type="EMBL" id="CADEAL010000865">
    <property type="protein sequence ID" value="CAB1426182.1"/>
    <property type="molecule type" value="Genomic_DNA"/>
</dbReference>
<dbReference type="AlphaFoldDB" id="A0A9N7YGV1"/>
<dbReference type="Proteomes" id="UP001153269">
    <property type="component" value="Unassembled WGS sequence"/>
</dbReference>
<sequence>EALRCKTCGSDDGGELCDWGLSVTCSRIQPMCVRALFTRRGSSIRSCATLEMCEGFKRKQDVDYNCCSNDNCN</sequence>
<organism evidence="1 2">
    <name type="scientific">Pleuronectes platessa</name>
    <name type="common">European plaice</name>
    <dbReference type="NCBI Taxonomy" id="8262"/>
    <lineage>
        <taxon>Eukaryota</taxon>
        <taxon>Metazoa</taxon>
        <taxon>Chordata</taxon>
        <taxon>Craniata</taxon>
        <taxon>Vertebrata</taxon>
        <taxon>Euteleostomi</taxon>
        <taxon>Actinopterygii</taxon>
        <taxon>Neopterygii</taxon>
        <taxon>Teleostei</taxon>
        <taxon>Neoteleostei</taxon>
        <taxon>Acanthomorphata</taxon>
        <taxon>Carangaria</taxon>
        <taxon>Pleuronectiformes</taxon>
        <taxon>Pleuronectoidei</taxon>
        <taxon>Pleuronectidae</taxon>
        <taxon>Pleuronectes</taxon>
    </lineage>
</organism>
<name>A0A9N7YGV1_PLEPL</name>
<feature type="non-terminal residue" evidence="1">
    <location>
        <position position="1"/>
    </location>
</feature>
<protein>
    <submittedName>
        <fullName evidence="1">Uncharacterized protein</fullName>
    </submittedName>
</protein>
<keyword evidence="2" id="KW-1185">Reference proteome</keyword>
<gene>
    <name evidence="1" type="ORF">PLEPLA_LOCUS14117</name>
</gene>